<proteinExistence type="predicted"/>
<feature type="region of interest" description="Disordered" evidence="1">
    <location>
        <begin position="64"/>
        <end position="89"/>
    </location>
</feature>
<feature type="compositionally biased region" description="Basic residues" evidence="1">
    <location>
        <begin position="73"/>
        <end position="89"/>
    </location>
</feature>
<accession>A0AAV4Q1L2</accession>
<dbReference type="AlphaFoldDB" id="A0AAV4Q1L2"/>
<dbReference type="Proteomes" id="UP001054837">
    <property type="component" value="Unassembled WGS sequence"/>
</dbReference>
<evidence type="ECO:0000313" key="3">
    <source>
        <dbReference type="Proteomes" id="UP001054837"/>
    </source>
</evidence>
<protein>
    <submittedName>
        <fullName evidence="2">Uncharacterized protein</fullName>
    </submittedName>
</protein>
<sequence>MDYRIVEICCDSGELHTHSLQHHLLGSFRSAVVSKHSSPKQSQLQQWQTHTSRDHLLQLTRTRYSSCRPKSMPNHKSHLRRVTSARSHM</sequence>
<name>A0AAV4Q1L2_9ARAC</name>
<gene>
    <name evidence="2" type="ORF">CDAR_98861</name>
</gene>
<organism evidence="2 3">
    <name type="scientific">Caerostris darwini</name>
    <dbReference type="NCBI Taxonomy" id="1538125"/>
    <lineage>
        <taxon>Eukaryota</taxon>
        <taxon>Metazoa</taxon>
        <taxon>Ecdysozoa</taxon>
        <taxon>Arthropoda</taxon>
        <taxon>Chelicerata</taxon>
        <taxon>Arachnida</taxon>
        <taxon>Araneae</taxon>
        <taxon>Araneomorphae</taxon>
        <taxon>Entelegynae</taxon>
        <taxon>Araneoidea</taxon>
        <taxon>Araneidae</taxon>
        <taxon>Caerostris</taxon>
    </lineage>
</organism>
<reference evidence="2 3" key="1">
    <citation type="submission" date="2021-06" db="EMBL/GenBank/DDBJ databases">
        <title>Caerostris darwini draft genome.</title>
        <authorList>
            <person name="Kono N."/>
            <person name="Arakawa K."/>
        </authorList>
    </citation>
    <scope>NUCLEOTIDE SEQUENCE [LARGE SCALE GENOMIC DNA]</scope>
</reference>
<dbReference type="EMBL" id="BPLQ01003787">
    <property type="protein sequence ID" value="GIY03214.1"/>
    <property type="molecule type" value="Genomic_DNA"/>
</dbReference>
<evidence type="ECO:0000313" key="2">
    <source>
        <dbReference type="EMBL" id="GIY03214.1"/>
    </source>
</evidence>
<evidence type="ECO:0000256" key="1">
    <source>
        <dbReference type="SAM" id="MobiDB-lite"/>
    </source>
</evidence>
<keyword evidence="3" id="KW-1185">Reference proteome</keyword>
<comment type="caution">
    <text evidence="2">The sequence shown here is derived from an EMBL/GenBank/DDBJ whole genome shotgun (WGS) entry which is preliminary data.</text>
</comment>